<evidence type="ECO:0000256" key="2">
    <source>
        <dbReference type="ARBA" id="ARBA00023163"/>
    </source>
</evidence>
<dbReference type="GO" id="GO:0030154">
    <property type="term" value="P:cell differentiation"/>
    <property type="evidence" value="ECO:0007669"/>
    <property type="project" value="TreeGrafter"/>
</dbReference>
<dbReference type="OrthoDB" id="1919336at2759"/>
<gene>
    <name evidence="6" type="ORF">BC936DRAFT_138407</name>
</gene>
<keyword evidence="2" id="KW-0804">Transcription</keyword>
<keyword evidence="3" id="KW-0539">Nucleus</keyword>
<evidence type="ECO:0000256" key="4">
    <source>
        <dbReference type="SAM" id="MobiDB-lite"/>
    </source>
</evidence>
<accession>A0A433DID6</accession>
<keyword evidence="7" id="KW-1185">Reference proteome</keyword>
<dbReference type="SUPFAM" id="SSF47095">
    <property type="entry name" value="HMG-box"/>
    <property type="match status" value="1"/>
</dbReference>
<keyword evidence="1 3" id="KW-0238">DNA-binding</keyword>
<dbReference type="PROSITE" id="PS50118">
    <property type="entry name" value="HMG_BOX_2"/>
    <property type="match status" value="1"/>
</dbReference>
<dbReference type="InterPro" id="IPR050140">
    <property type="entry name" value="SRY-related_HMG-box_TF-like"/>
</dbReference>
<feature type="compositionally biased region" description="Pro residues" evidence="4">
    <location>
        <begin position="370"/>
        <end position="380"/>
    </location>
</feature>
<feature type="region of interest" description="Disordered" evidence="4">
    <location>
        <begin position="1"/>
        <end position="59"/>
    </location>
</feature>
<feature type="compositionally biased region" description="Low complexity" evidence="4">
    <location>
        <begin position="32"/>
        <end position="44"/>
    </location>
</feature>
<evidence type="ECO:0000313" key="7">
    <source>
        <dbReference type="Proteomes" id="UP000268093"/>
    </source>
</evidence>
<reference evidence="6 7" key="1">
    <citation type="journal article" date="2018" name="New Phytol.">
        <title>Phylogenomics of Endogonaceae and evolution of mycorrhizas within Mucoromycota.</title>
        <authorList>
            <person name="Chang Y."/>
            <person name="Desiro A."/>
            <person name="Na H."/>
            <person name="Sandor L."/>
            <person name="Lipzen A."/>
            <person name="Clum A."/>
            <person name="Barry K."/>
            <person name="Grigoriev I.V."/>
            <person name="Martin F.M."/>
            <person name="Stajich J.E."/>
            <person name="Smith M.E."/>
            <person name="Bonito G."/>
            <person name="Spatafora J.W."/>
        </authorList>
    </citation>
    <scope>NUCLEOTIDE SEQUENCE [LARGE SCALE GENOMIC DNA]</scope>
    <source>
        <strain evidence="6 7">GMNB39</strain>
    </source>
</reference>
<name>A0A433DID6_9FUNG</name>
<evidence type="ECO:0000256" key="3">
    <source>
        <dbReference type="PROSITE-ProRule" id="PRU00267"/>
    </source>
</evidence>
<feature type="region of interest" description="Disordered" evidence="4">
    <location>
        <begin position="569"/>
        <end position="599"/>
    </location>
</feature>
<proteinExistence type="predicted"/>
<dbReference type="Pfam" id="PF00505">
    <property type="entry name" value="HMG_box"/>
    <property type="match status" value="1"/>
</dbReference>
<dbReference type="InterPro" id="IPR036910">
    <property type="entry name" value="HMG_box_dom_sf"/>
</dbReference>
<sequence>MATGISIPTHFLFYNPGDSRPGDSRPGDSRPSDSFPSDGPSADDMYTNALPPYQQSPYPNSMVSNRDAWNDLRHQEALIDSNVEVTHCASWERPWKRKGPSVMKAKLTEAEIWRRTWEEEVNRSSQSRIFQNGITTEHKAKMRRLDSPPAGVVDEQNVGDSNKEIRKPLLNRKDSGFADGTHGHPLPMPHTPFPSSSPNTLEKYRTATPPRTENAMPICFSAMRITLPPLQLPGSDGQEVCDCSDCIKTYIKAKPKQSLPPLSKLLKEWSILESAHAATVRSTVIERETNSQQTSPQAQTDNNPMSMVEMPINTQCVAPQQPPTTEQVHPQYPDPHQTPIFEHWRHTEIPAHPQYPCPHQTPIRQIGMSAPPPYYAPHQPPTSGQWHQTRQPSETTGDFISAARSNPSQSTSSHSRMMDQPPTHFHSPFPQGQPVVTPSPIDSPHGSVGSNQPNSAPLLPPNPKRKRRRDQDQVEPMVVEDHDDGSSTPVSTGAETEEHVARPPNAWILFRRDLNTTLKTTEWGLRADDVSRRGSDLWTELPEETKQYYKDLAEKLKRQHQLMYPNYRYRPRRPATPKESTLAKKKSKARRDEEAAGRRGMQRVIDMRMGVNPANRTDIEGDKVVHTNISQKIIRG</sequence>
<feature type="DNA-binding region" description="HMG box" evidence="3">
    <location>
        <begin position="500"/>
        <end position="568"/>
    </location>
</feature>
<dbReference type="Gene3D" id="1.10.30.10">
    <property type="entry name" value="High mobility group box domain"/>
    <property type="match status" value="1"/>
</dbReference>
<dbReference type="GO" id="GO:0001228">
    <property type="term" value="F:DNA-binding transcription activator activity, RNA polymerase II-specific"/>
    <property type="evidence" value="ECO:0007669"/>
    <property type="project" value="TreeGrafter"/>
</dbReference>
<evidence type="ECO:0000313" key="6">
    <source>
        <dbReference type="EMBL" id="RUP50614.1"/>
    </source>
</evidence>
<dbReference type="Proteomes" id="UP000268093">
    <property type="component" value="Unassembled WGS sequence"/>
</dbReference>
<feature type="region of interest" description="Disordered" evidence="4">
    <location>
        <begin position="173"/>
        <end position="203"/>
    </location>
</feature>
<evidence type="ECO:0000259" key="5">
    <source>
        <dbReference type="PROSITE" id="PS50118"/>
    </source>
</evidence>
<organism evidence="6 7">
    <name type="scientific">Jimgerdemannia flammicorona</name>
    <dbReference type="NCBI Taxonomy" id="994334"/>
    <lineage>
        <taxon>Eukaryota</taxon>
        <taxon>Fungi</taxon>
        <taxon>Fungi incertae sedis</taxon>
        <taxon>Mucoromycota</taxon>
        <taxon>Mucoromycotina</taxon>
        <taxon>Endogonomycetes</taxon>
        <taxon>Endogonales</taxon>
        <taxon>Endogonaceae</taxon>
        <taxon>Jimgerdemannia</taxon>
    </lineage>
</organism>
<comment type="caution">
    <text evidence="6">The sequence shown here is derived from an EMBL/GenBank/DDBJ whole genome shotgun (WGS) entry which is preliminary data.</text>
</comment>
<feature type="region of interest" description="Disordered" evidence="4">
    <location>
        <begin position="350"/>
        <end position="501"/>
    </location>
</feature>
<evidence type="ECO:0000256" key="1">
    <source>
        <dbReference type="ARBA" id="ARBA00023125"/>
    </source>
</evidence>
<dbReference type="PANTHER" id="PTHR10270:SF161">
    <property type="entry name" value="SEX-DETERMINING REGION Y PROTEIN"/>
    <property type="match status" value="1"/>
</dbReference>
<protein>
    <recommendedName>
        <fullName evidence="5">HMG box domain-containing protein</fullName>
    </recommendedName>
</protein>
<dbReference type="CDD" id="cd01389">
    <property type="entry name" value="HMG-box_ROX1-like"/>
    <property type="match status" value="1"/>
</dbReference>
<dbReference type="AlphaFoldDB" id="A0A433DID6"/>
<dbReference type="InterPro" id="IPR009071">
    <property type="entry name" value="HMG_box_dom"/>
</dbReference>
<dbReference type="GO" id="GO:0005634">
    <property type="term" value="C:nucleus"/>
    <property type="evidence" value="ECO:0007669"/>
    <property type="project" value="UniProtKB-UniRule"/>
</dbReference>
<dbReference type="GO" id="GO:0000978">
    <property type="term" value="F:RNA polymerase II cis-regulatory region sequence-specific DNA binding"/>
    <property type="evidence" value="ECO:0007669"/>
    <property type="project" value="TreeGrafter"/>
</dbReference>
<feature type="compositionally biased region" description="Basic and acidic residues" evidence="4">
    <location>
        <begin position="20"/>
        <end position="31"/>
    </location>
</feature>
<feature type="domain" description="HMG box" evidence="5">
    <location>
        <begin position="500"/>
        <end position="568"/>
    </location>
</feature>
<dbReference type="PANTHER" id="PTHR10270">
    <property type="entry name" value="SOX TRANSCRIPTION FACTOR"/>
    <property type="match status" value="1"/>
</dbReference>
<dbReference type="EMBL" id="RBNI01001305">
    <property type="protein sequence ID" value="RUP50614.1"/>
    <property type="molecule type" value="Genomic_DNA"/>
</dbReference>
<feature type="compositionally biased region" description="Polar residues" evidence="4">
    <location>
        <begin position="382"/>
        <end position="415"/>
    </location>
</feature>
<dbReference type="SMART" id="SM00398">
    <property type="entry name" value="HMG"/>
    <property type="match status" value="1"/>
</dbReference>